<name>A0A3R6GER3_9FIRM</name>
<dbReference type="EMBL" id="QRHO01000078">
    <property type="protein sequence ID" value="RHF78430.1"/>
    <property type="molecule type" value="Genomic_DNA"/>
</dbReference>
<dbReference type="AlphaFoldDB" id="A0A3R6GER3"/>
<evidence type="ECO:0000313" key="2">
    <source>
        <dbReference type="EMBL" id="RHF78430.1"/>
    </source>
</evidence>
<proteinExistence type="predicted"/>
<dbReference type="Proteomes" id="UP000284579">
    <property type="component" value="Unassembled WGS sequence"/>
</dbReference>
<sequence>MNMLDGMQIDSKDRHGAVDTYDIDPRTLLTSDRARRGVANRLLEVYGYSNEIGEADLHDFLAAVLFGPGIKITGNRPIIGRLVELINRPVCVVRALETDEGEIVPVCSNCGEPISLTDSFCPHCSAEVVGNEFDC</sequence>
<comment type="caution">
    <text evidence="2">The sequence shown here is derived from an EMBL/GenBank/DDBJ whole genome shotgun (WGS) entry which is preliminary data.</text>
</comment>
<evidence type="ECO:0000313" key="3">
    <source>
        <dbReference type="Proteomes" id="UP000284579"/>
    </source>
</evidence>
<evidence type="ECO:0000259" key="1">
    <source>
        <dbReference type="Pfam" id="PF13240"/>
    </source>
</evidence>
<accession>A0A3R6GER3</accession>
<feature type="domain" description="Zinc-ribbon" evidence="1">
    <location>
        <begin position="107"/>
        <end position="127"/>
    </location>
</feature>
<gene>
    <name evidence="2" type="ORF">DW656_17775</name>
</gene>
<dbReference type="Pfam" id="PF13240">
    <property type="entry name" value="Zn_Ribbon_1"/>
    <property type="match status" value="1"/>
</dbReference>
<organism evidence="2 3">
    <name type="scientific">Coprococcus comes</name>
    <dbReference type="NCBI Taxonomy" id="410072"/>
    <lineage>
        <taxon>Bacteria</taxon>
        <taxon>Bacillati</taxon>
        <taxon>Bacillota</taxon>
        <taxon>Clostridia</taxon>
        <taxon>Lachnospirales</taxon>
        <taxon>Lachnospiraceae</taxon>
        <taxon>Coprococcus</taxon>
    </lineage>
</organism>
<reference evidence="2 3" key="1">
    <citation type="submission" date="2018-08" db="EMBL/GenBank/DDBJ databases">
        <title>A genome reference for cultivated species of the human gut microbiota.</title>
        <authorList>
            <person name="Zou Y."/>
            <person name="Xue W."/>
            <person name="Luo G."/>
        </authorList>
    </citation>
    <scope>NUCLEOTIDE SEQUENCE [LARGE SCALE GENOMIC DNA]</scope>
    <source>
        <strain evidence="2 3">AM23-3</strain>
    </source>
</reference>
<dbReference type="InterPro" id="IPR026870">
    <property type="entry name" value="Zinc_ribbon_dom"/>
</dbReference>
<dbReference type="RefSeq" id="WP_118199889.1">
    <property type="nucleotide sequence ID" value="NZ_QRHO01000078.1"/>
</dbReference>
<protein>
    <submittedName>
        <fullName evidence="2">Zinc ribbon domain-containing protein</fullName>
    </submittedName>
</protein>